<feature type="chain" id="PRO_5044888778" evidence="8">
    <location>
        <begin position="33"/>
        <end position="569"/>
    </location>
</feature>
<dbReference type="GO" id="GO:0009507">
    <property type="term" value="C:chloroplast"/>
    <property type="evidence" value="ECO:0007669"/>
    <property type="project" value="UniProtKB-SubCell"/>
</dbReference>
<dbReference type="EMBL" id="JALLBG020000199">
    <property type="protein sequence ID" value="KAL3759638.1"/>
    <property type="molecule type" value="Genomic_DNA"/>
</dbReference>
<keyword evidence="7" id="KW-0472">Membrane</keyword>
<evidence type="ECO:0000256" key="5">
    <source>
        <dbReference type="ARBA" id="ARBA00022640"/>
    </source>
</evidence>
<dbReference type="AlphaFoldDB" id="A0ABD3M9S1"/>
<keyword evidence="4" id="KW-0150">Chloroplast</keyword>
<evidence type="ECO:0000256" key="7">
    <source>
        <dbReference type="ARBA" id="ARBA00023136"/>
    </source>
</evidence>
<keyword evidence="8" id="KW-0732">Signal</keyword>
<sequence length="569" mass="64862">MHKNHVLPMTCCLYKWVLLIVVLASSLSGSHATKDVTLQGLMTGVIATSDPMEGDTTSVLTESDEPPARKKVFGRHLFAWWRYRPGSNRANNKPTTAFSNKLNEKLEEARRMFLDRMAAVSFTLINQENDATMNNGTLFELDGNDDDITPQSDLCLPNRSIYIVTTAALPWRTGTSINPLLRAAYLARRAKVNMSNLTCSDGQLSEAEVSTNSTSHQQIVTLVIPWLELEEDRLELYGPDKRFACIEEQEEYIRAWLRNEAKMEDVADRETGLRIMFYPARYHSGLKSIFAMGDICAVLRNHSDGDSLKEAVCILEEPEHLNWYRAPGEGWTKVFNYVVGIVHTNYVEYAGTQFHGLWTAPAIQVMSSAMIRAYCHKVIKLSGVLQSYAPEKESIENVHGVREVFINEGRRRAQQSLERKDLPLDEEEEDQVYYIGKILWAKGFEQMLELEEFYHLISGKYFAVDIYGSGPEEDEIKRAFHGRRQRKRRSQADDTELRSLSGEYIAKKLQSIKISSQDFELPKSLYEWRRRPIPAKFIGPVDHASLGEKYKVFVNPSVSEVLCTTTFEG</sequence>
<dbReference type="GO" id="GO:0016020">
    <property type="term" value="C:membrane"/>
    <property type="evidence" value="ECO:0007669"/>
    <property type="project" value="UniProtKB-SubCell"/>
</dbReference>
<protein>
    <submittedName>
        <fullName evidence="9">Uncharacterized protein</fullName>
    </submittedName>
</protein>
<keyword evidence="10" id="KW-1185">Reference proteome</keyword>
<dbReference type="GO" id="GO:0016740">
    <property type="term" value="F:transferase activity"/>
    <property type="evidence" value="ECO:0007669"/>
    <property type="project" value="UniProtKB-KW"/>
</dbReference>
<evidence type="ECO:0000313" key="10">
    <source>
        <dbReference type="Proteomes" id="UP001530293"/>
    </source>
</evidence>
<accession>A0ABD3M9S1</accession>
<reference evidence="9 10" key="1">
    <citation type="submission" date="2024-10" db="EMBL/GenBank/DDBJ databases">
        <title>Updated reference genomes for cyclostephanoid diatoms.</title>
        <authorList>
            <person name="Roberts W.R."/>
            <person name="Alverson A.J."/>
        </authorList>
    </citation>
    <scope>NUCLEOTIDE SEQUENCE [LARGE SCALE GENOMIC DNA]</scope>
    <source>
        <strain evidence="9 10">AJA232-27</strain>
    </source>
</reference>
<evidence type="ECO:0000256" key="2">
    <source>
        <dbReference type="ARBA" id="ARBA00004370"/>
    </source>
</evidence>
<organism evidence="9 10">
    <name type="scientific">Discostella pseudostelligera</name>
    <dbReference type="NCBI Taxonomy" id="259834"/>
    <lineage>
        <taxon>Eukaryota</taxon>
        <taxon>Sar</taxon>
        <taxon>Stramenopiles</taxon>
        <taxon>Ochrophyta</taxon>
        <taxon>Bacillariophyta</taxon>
        <taxon>Coscinodiscophyceae</taxon>
        <taxon>Thalassiosirophycidae</taxon>
        <taxon>Stephanodiscales</taxon>
        <taxon>Stephanodiscaceae</taxon>
        <taxon>Discostella</taxon>
    </lineage>
</organism>
<comment type="subcellular location">
    <subcellularLocation>
        <location evidence="2">Membrane</location>
    </subcellularLocation>
    <subcellularLocation>
        <location evidence="1">Plastid</location>
        <location evidence="1">Chloroplast</location>
    </subcellularLocation>
</comment>
<dbReference type="InterPro" id="IPR044525">
    <property type="entry name" value="DGDG1/2"/>
</dbReference>
<gene>
    <name evidence="9" type="ORF">ACHAWU_009785</name>
</gene>
<evidence type="ECO:0000313" key="9">
    <source>
        <dbReference type="EMBL" id="KAL3759638.1"/>
    </source>
</evidence>
<dbReference type="PANTHER" id="PTHR46132:SF1">
    <property type="entry name" value="DIGALACTOSYLDIACYLGLYCEROL SYNTHASE 2, CHLOROPLASTIC"/>
    <property type="match status" value="1"/>
</dbReference>
<dbReference type="Proteomes" id="UP001530293">
    <property type="component" value="Unassembled WGS sequence"/>
</dbReference>
<comment type="similarity">
    <text evidence="3">Belongs to the glycosyltransferase group 1 family. Glycosyltransferase 4 subfamily.</text>
</comment>
<name>A0ABD3M9S1_9STRA</name>
<keyword evidence="6" id="KW-0808">Transferase</keyword>
<keyword evidence="5" id="KW-0934">Plastid</keyword>
<comment type="caution">
    <text evidence="9">The sequence shown here is derived from an EMBL/GenBank/DDBJ whole genome shotgun (WGS) entry which is preliminary data.</text>
</comment>
<dbReference type="PANTHER" id="PTHR46132">
    <property type="entry name" value="DIGALACTOSYLDIACYLGLYCEROL SYNTHASE 2, CHLOROPLASTIC"/>
    <property type="match status" value="1"/>
</dbReference>
<evidence type="ECO:0000256" key="4">
    <source>
        <dbReference type="ARBA" id="ARBA00022528"/>
    </source>
</evidence>
<evidence type="ECO:0000256" key="3">
    <source>
        <dbReference type="ARBA" id="ARBA00009481"/>
    </source>
</evidence>
<feature type="signal peptide" evidence="8">
    <location>
        <begin position="1"/>
        <end position="32"/>
    </location>
</feature>
<evidence type="ECO:0000256" key="6">
    <source>
        <dbReference type="ARBA" id="ARBA00022679"/>
    </source>
</evidence>
<evidence type="ECO:0000256" key="8">
    <source>
        <dbReference type="SAM" id="SignalP"/>
    </source>
</evidence>
<evidence type="ECO:0000256" key="1">
    <source>
        <dbReference type="ARBA" id="ARBA00004229"/>
    </source>
</evidence>
<proteinExistence type="inferred from homology"/>